<keyword evidence="3" id="KW-1185">Reference proteome</keyword>
<accession>A0A4S8NP41</accession>
<dbReference type="Proteomes" id="UP000307087">
    <property type="component" value="Unassembled WGS sequence"/>
</dbReference>
<keyword evidence="1" id="KW-1133">Transmembrane helix</keyword>
<feature type="transmembrane region" description="Helical" evidence="1">
    <location>
        <begin position="21"/>
        <end position="42"/>
    </location>
</feature>
<dbReference type="EMBL" id="STGW01000001">
    <property type="protein sequence ID" value="THV18335.1"/>
    <property type="molecule type" value="Genomic_DNA"/>
</dbReference>
<name>A0A4S8NP41_9ACTN</name>
<reference evidence="2 3" key="1">
    <citation type="journal article" date="2009" name="Int. J. Syst. Evol. Microbiol.">
        <title>Nocardioides caeni sp. nov., isolated from wastewater.</title>
        <authorList>
            <person name="Yoon J.H."/>
            <person name="Kang S.J."/>
            <person name="Park S."/>
            <person name="Kim W."/>
            <person name="Oh T.K."/>
        </authorList>
    </citation>
    <scope>NUCLEOTIDE SEQUENCE [LARGE SCALE GENOMIC DNA]</scope>
    <source>
        <strain evidence="2 3">DSM 23134</strain>
    </source>
</reference>
<dbReference type="RefSeq" id="WP_136561050.1">
    <property type="nucleotide sequence ID" value="NZ_BAABLS010000002.1"/>
</dbReference>
<comment type="caution">
    <text evidence="2">The sequence shown here is derived from an EMBL/GenBank/DDBJ whole genome shotgun (WGS) entry which is preliminary data.</text>
</comment>
<gene>
    <name evidence="2" type="ORF">E9934_01480</name>
</gene>
<dbReference type="AlphaFoldDB" id="A0A4S8NP41"/>
<evidence type="ECO:0000313" key="3">
    <source>
        <dbReference type="Proteomes" id="UP000307087"/>
    </source>
</evidence>
<sequence>MTVRPRNRYARRLKSSRDDSGAILIIALIITTVIAVVVSALLTRGDGSLRATVQLRQVAGSTYAADGAAQVAINALRSGYNPRGVTPWSYTNALIPSTVVREGCFGWSGANQPVDSMLLSDFYPAPTSSGNGATSAVVTCEAELDTGDAGPLVPINNQNKPGYAIVTLGGNVDASGSNDPGLLVKGGIYANGNVLGKVNVLAGGIRATGSCSGAQVVGSPKNCPAGAPVVDPNYAAEITSVPDWRKAPTACTSGVAIFEPGYYDSASDLNTATNLCGTLWFKPGNYYFDFHNDACANVCPSGLFGTAGNEWTINNKKIVAGTPIGGGSLPSNPTIPGACDSPIDNVNAQGVQFVFGGSSRFYVDQNSDIEFCGSYHNDRPPIVVYGLKNGSTPTSSSLAGMTPSSVVETGGFTNATALRVATADGGQPVDLTKVATWTNSSSGDQTTTVSLKGYTPGAAIPPGSIVTGASVNVTHADGASRPSASIAVKVDGSSTNTAAFTLPTHAANSTDGGASGVPLTGDTLADLQKQVREFGYSGATIDYVAGMRNAGTAHLDAIRLSLTYYTPVLRGQSGTCIASGSCRFINMKQGNAKNQIYFQGTTYVPLGNIRLLIGNFSNEIMKFGLISNSLEFAFWNGNSVQDQPVIEIPDNSPGFGVKSTIVQLKVYVCPSSPTCSASGTPALTSRVQLWAPTGGANGGEVKNKRAVRVLSWSHPR</sequence>
<dbReference type="OrthoDB" id="3755818at2"/>
<proteinExistence type="predicted"/>
<evidence type="ECO:0000256" key="1">
    <source>
        <dbReference type="SAM" id="Phobius"/>
    </source>
</evidence>
<keyword evidence="1" id="KW-0472">Membrane</keyword>
<protein>
    <submittedName>
        <fullName evidence="2">Uncharacterized protein</fullName>
    </submittedName>
</protein>
<organism evidence="2 3">
    <name type="scientific">Nocardioides caeni</name>
    <dbReference type="NCBI Taxonomy" id="574700"/>
    <lineage>
        <taxon>Bacteria</taxon>
        <taxon>Bacillati</taxon>
        <taxon>Actinomycetota</taxon>
        <taxon>Actinomycetes</taxon>
        <taxon>Propionibacteriales</taxon>
        <taxon>Nocardioidaceae</taxon>
        <taxon>Nocardioides</taxon>
    </lineage>
</organism>
<evidence type="ECO:0000313" key="2">
    <source>
        <dbReference type="EMBL" id="THV18335.1"/>
    </source>
</evidence>
<keyword evidence="1" id="KW-0812">Transmembrane</keyword>